<dbReference type="Proteomes" id="UP001187315">
    <property type="component" value="Unassembled WGS sequence"/>
</dbReference>
<feature type="region of interest" description="Disordered" evidence="20">
    <location>
        <begin position="1"/>
        <end position="82"/>
    </location>
</feature>
<evidence type="ECO:0000256" key="1">
    <source>
        <dbReference type="ARBA" id="ARBA00004123"/>
    </source>
</evidence>
<dbReference type="GO" id="GO:0006397">
    <property type="term" value="P:mRNA processing"/>
    <property type="evidence" value="ECO:0007669"/>
    <property type="project" value="UniProtKB-KW"/>
</dbReference>
<dbReference type="CDD" id="cd00070">
    <property type="entry name" value="GLECT"/>
    <property type="match status" value="1"/>
</dbReference>
<keyword evidence="6" id="KW-0597">Phosphoprotein</keyword>
<keyword evidence="5" id="KW-0964">Secreted</keyword>
<dbReference type="GO" id="GO:0090280">
    <property type="term" value="P:positive regulation of calcium ion import"/>
    <property type="evidence" value="ECO:0007669"/>
    <property type="project" value="TreeGrafter"/>
</dbReference>
<evidence type="ECO:0000256" key="18">
    <source>
        <dbReference type="ARBA" id="ARBA00023242"/>
    </source>
</evidence>
<dbReference type="SUPFAM" id="SSF49899">
    <property type="entry name" value="Concanavalin A-like lectins/glucanases"/>
    <property type="match status" value="1"/>
</dbReference>
<evidence type="ECO:0000256" key="8">
    <source>
        <dbReference type="ARBA" id="ARBA00022664"/>
    </source>
</evidence>
<dbReference type="GO" id="GO:0045087">
    <property type="term" value="P:innate immune response"/>
    <property type="evidence" value="ECO:0007669"/>
    <property type="project" value="UniProtKB-KW"/>
</dbReference>
<evidence type="ECO:0000256" key="9">
    <source>
        <dbReference type="ARBA" id="ARBA00022728"/>
    </source>
</evidence>
<evidence type="ECO:0000256" key="3">
    <source>
        <dbReference type="ARBA" id="ARBA00004613"/>
    </source>
</evidence>
<feature type="domain" description="Galectin" evidence="21">
    <location>
        <begin position="92"/>
        <end position="223"/>
    </location>
</feature>
<dbReference type="GO" id="GO:0005615">
    <property type="term" value="C:extracellular space"/>
    <property type="evidence" value="ECO:0007669"/>
    <property type="project" value="TreeGrafter"/>
</dbReference>
<dbReference type="GO" id="GO:0002548">
    <property type="term" value="P:monocyte chemotaxis"/>
    <property type="evidence" value="ECO:0007669"/>
    <property type="project" value="TreeGrafter"/>
</dbReference>
<keyword evidence="15" id="KW-0007">Acetylation</keyword>
<dbReference type="GO" id="GO:0050918">
    <property type="term" value="P:positive chemotaxis"/>
    <property type="evidence" value="ECO:0007669"/>
    <property type="project" value="TreeGrafter"/>
</dbReference>
<comment type="subcellular location">
    <subcellularLocation>
        <location evidence="2">Cytoplasm</location>
    </subcellularLocation>
    <subcellularLocation>
        <location evidence="1">Nucleus</location>
    </subcellularLocation>
    <subcellularLocation>
        <location evidence="3">Secreted</location>
    </subcellularLocation>
</comment>
<evidence type="ECO:0000256" key="13">
    <source>
        <dbReference type="ARBA" id="ARBA00022859"/>
    </source>
</evidence>
<dbReference type="GO" id="GO:0005681">
    <property type="term" value="C:spliceosomal complex"/>
    <property type="evidence" value="ECO:0007669"/>
    <property type="project" value="UniProtKB-KW"/>
</dbReference>
<keyword evidence="8" id="KW-0507">mRNA processing</keyword>
<keyword evidence="13" id="KW-0391">Immunity</keyword>
<gene>
    <name evidence="22" type="ORF">Q7C36_011681</name>
</gene>
<dbReference type="GO" id="GO:0001772">
    <property type="term" value="C:immunological synapse"/>
    <property type="evidence" value="ECO:0007669"/>
    <property type="project" value="TreeGrafter"/>
</dbReference>
<evidence type="ECO:0000256" key="6">
    <source>
        <dbReference type="ARBA" id="ARBA00022553"/>
    </source>
</evidence>
<evidence type="ECO:0000256" key="17">
    <source>
        <dbReference type="ARBA" id="ARBA00023187"/>
    </source>
</evidence>
<keyword evidence="14" id="KW-0389">IgE-binding protein</keyword>
<keyword evidence="4" id="KW-0963">Cytoplasm</keyword>
<dbReference type="EMBL" id="JAVHJS010000011">
    <property type="protein sequence ID" value="KAK2843466.1"/>
    <property type="molecule type" value="Genomic_DNA"/>
</dbReference>
<dbReference type="PROSITE" id="PS51304">
    <property type="entry name" value="GALECTIN"/>
    <property type="match status" value="1"/>
</dbReference>
<evidence type="ECO:0000256" key="12">
    <source>
        <dbReference type="ARBA" id="ARBA00022782"/>
    </source>
</evidence>
<dbReference type="GO" id="GO:0030593">
    <property type="term" value="P:neutrophil chemotaxis"/>
    <property type="evidence" value="ECO:0007669"/>
    <property type="project" value="TreeGrafter"/>
</dbReference>
<keyword evidence="12" id="KW-0221">Differentiation</keyword>
<dbReference type="GO" id="GO:2001237">
    <property type="term" value="P:negative regulation of extrinsic apoptotic signaling pathway"/>
    <property type="evidence" value="ECO:0007669"/>
    <property type="project" value="TreeGrafter"/>
</dbReference>
<dbReference type="GO" id="GO:0048246">
    <property type="term" value="P:macrophage chemotaxis"/>
    <property type="evidence" value="ECO:0007669"/>
    <property type="project" value="TreeGrafter"/>
</dbReference>
<keyword evidence="17" id="KW-0508">mRNA splicing</keyword>
<keyword evidence="10 19" id="KW-0430">Lectin</keyword>
<evidence type="ECO:0000256" key="11">
    <source>
        <dbReference type="ARBA" id="ARBA00022737"/>
    </source>
</evidence>
<evidence type="ECO:0000313" key="22">
    <source>
        <dbReference type="EMBL" id="KAK2843466.1"/>
    </source>
</evidence>
<proteinExistence type="predicted"/>
<feature type="compositionally biased region" description="Polar residues" evidence="20">
    <location>
        <begin position="29"/>
        <end position="49"/>
    </location>
</feature>
<evidence type="ECO:0000256" key="14">
    <source>
        <dbReference type="ARBA" id="ARBA00022972"/>
    </source>
</evidence>
<keyword evidence="11" id="KW-0677">Repeat</keyword>
<keyword evidence="18" id="KW-0539">Nucleus</keyword>
<dbReference type="SMART" id="SM00908">
    <property type="entry name" value="Gal-bind_lectin"/>
    <property type="match status" value="1"/>
</dbReference>
<evidence type="ECO:0000259" key="21">
    <source>
        <dbReference type="PROSITE" id="PS51304"/>
    </source>
</evidence>
<evidence type="ECO:0000313" key="23">
    <source>
        <dbReference type="Proteomes" id="UP001187315"/>
    </source>
</evidence>
<dbReference type="PANTHER" id="PTHR11346">
    <property type="entry name" value="GALECTIN"/>
    <property type="match status" value="1"/>
</dbReference>
<dbReference type="SMART" id="SM00276">
    <property type="entry name" value="GLECT"/>
    <property type="match status" value="1"/>
</dbReference>
<keyword evidence="23" id="KW-1185">Reference proteome</keyword>
<dbReference type="InterPro" id="IPR001079">
    <property type="entry name" value="Galectin_CRD"/>
</dbReference>
<evidence type="ECO:0000256" key="15">
    <source>
        <dbReference type="ARBA" id="ARBA00022990"/>
    </source>
</evidence>
<evidence type="ECO:0000256" key="7">
    <source>
        <dbReference type="ARBA" id="ARBA00022588"/>
    </source>
</evidence>
<dbReference type="GO" id="GO:0030154">
    <property type="term" value="P:cell differentiation"/>
    <property type="evidence" value="ECO:0007669"/>
    <property type="project" value="UniProtKB-KW"/>
</dbReference>
<dbReference type="GO" id="GO:0048030">
    <property type="term" value="F:disaccharide binding"/>
    <property type="evidence" value="ECO:0007669"/>
    <property type="project" value="TreeGrafter"/>
</dbReference>
<dbReference type="InterPro" id="IPR044156">
    <property type="entry name" value="Galectin-like"/>
</dbReference>
<dbReference type="GO" id="GO:0045806">
    <property type="term" value="P:negative regulation of endocytosis"/>
    <property type="evidence" value="ECO:0007669"/>
    <property type="project" value="TreeGrafter"/>
</dbReference>
<evidence type="ECO:0000256" key="10">
    <source>
        <dbReference type="ARBA" id="ARBA00022734"/>
    </source>
</evidence>
<dbReference type="InterPro" id="IPR013320">
    <property type="entry name" value="ConA-like_dom_sf"/>
</dbReference>
<feature type="compositionally biased region" description="Low complexity" evidence="20">
    <location>
        <begin position="56"/>
        <end position="72"/>
    </location>
</feature>
<evidence type="ECO:0000256" key="19">
    <source>
        <dbReference type="RuleBase" id="RU102079"/>
    </source>
</evidence>
<sequence>MDLSDALESAAAPSDQSNLQAGGPAWPGQPQNPTWPGQPSGQPFQTWPGQQPGMPSWPNQPNQPAWPAQPSQPFNPGWPGQAPQNVALTVPYKMPLPLGVYDKMLITVQGNPKHDAKRFSINLHRNEDIALHFNPRFDENGIKVLVRNSMVNNVWGAEERTAPSFPFIRGQPFEVKILCTPNDYKVAVNKTHLLEYKHRVFELKQINYLTVLDDVTLTSVNVETLP</sequence>
<comment type="caution">
    <text evidence="22">The sequence shown here is derived from an EMBL/GenBank/DDBJ whole genome shotgun (WGS) entry which is preliminary data.</text>
</comment>
<evidence type="ECO:0000256" key="2">
    <source>
        <dbReference type="ARBA" id="ARBA00004496"/>
    </source>
</evidence>
<dbReference type="GO" id="GO:0005737">
    <property type="term" value="C:cytoplasm"/>
    <property type="evidence" value="ECO:0007669"/>
    <property type="project" value="UniProtKB-SubCell"/>
</dbReference>
<dbReference type="GO" id="GO:0048245">
    <property type="term" value="P:eosinophil chemotaxis"/>
    <property type="evidence" value="ECO:0007669"/>
    <property type="project" value="TreeGrafter"/>
</dbReference>
<protein>
    <recommendedName>
        <fullName evidence="19">Galectin</fullName>
    </recommendedName>
</protein>
<evidence type="ECO:0000256" key="5">
    <source>
        <dbReference type="ARBA" id="ARBA00022525"/>
    </source>
</evidence>
<dbReference type="GO" id="GO:0008380">
    <property type="term" value="P:RNA splicing"/>
    <property type="evidence" value="ECO:0007669"/>
    <property type="project" value="UniProtKB-KW"/>
</dbReference>
<evidence type="ECO:0000256" key="16">
    <source>
        <dbReference type="ARBA" id="ARBA00023157"/>
    </source>
</evidence>
<name>A0AA88SMU6_TACVA</name>
<dbReference type="Gene3D" id="2.60.120.200">
    <property type="match status" value="1"/>
</dbReference>
<evidence type="ECO:0000256" key="20">
    <source>
        <dbReference type="SAM" id="MobiDB-lite"/>
    </source>
</evidence>
<evidence type="ECO:0000256" key="4">
    <source>
        <dbReference type="ARBA" id="ARBA00022490"/>
    </source>
</evidence>
<dbReference type="GO" id="GO:0019863">
    <property type="term" value="F:IgE binding"/>
    <property type="evidence" value="ECO:0007669"/>
    <property type="project" value="UniProtKB-KW"/>
</dbReference>
<dbReference type="Pfam" id="PF00337">
    <property type="entry name" value="Gal-bind_lectin"/>
    <property type="match status" value="1"/>
</dbReference>
<keyword evidence="7" id="KW-0399">Innate immunity</keyword>
<organism evidence="22 23">
    <name type="scientific">Tachysurus vachellii</name>
    <name type="common">Darkbarbel catfish</name>
    <name type="synonym">Pelteobagrus vachellii</name>
    <dbReference type="NCBI Taxonomy" id="175792"/>
    <lineage>
        <taxon>Eukaryota</taxon>
        <taxon>Metazoa</taxon>
        <taxon>Chordata</taxon>
        <taxon>Craniata</taxon>
        <taxon>Vertebrata</taxon>
        <taxon>Euteleostomi</taxon>
        <taxon>Actinopterygii</taxon>
        <taxon>Neopterygii</taxon>
        <taxon>Teleostei</taxon>
        <taxon>Ostariophysi</taxon>
        <taxon>Siluriformes</taxon>
        <taxon>Bagridae</taxon>
        <taxon>Tachysurus</taxon>
    </lineage>
</organism>
<reference evidence="22" key="1">
    <citation type="submission" date="2023-08" db="EMBL/GenBank/DDBJ databases">
        <title>Pelteobagrus vachellii genome.</title>
        <authorList>
            <person name="Liu H."/>
        </authorList>
    </citation>
    <scope>NUCLEOTIDE SEQUENCE</scope>
    <source>
        <strain evidence="22">PRFRI_2022a</strain>
        <tissue evidence="22">Muscle</tissue>
    </source>
</reference>
<dbReference type="PANTHER" id="PTHR11346:SF26">
    <property type="entry name" value="GALECTIN-3"/>
    <property type="match status" value="1"/>
</dbReference>
<dbReference type="AlphaFoldDB" id="A0AA88SMU6"/>
<keyword evidence="16" id="KW-1015">Disulfide bond</keyword>
<accession>A0AA88SMU6</accession>
<dbReference type="GO" id="GO:0043236">
    <property type="term" value="F:laminin binding"/>
    <property type="evidence" value="ECO:0007669"/>
    <property type="project" value="TreeGrafter"/>
</dbReference>
<dbReference type="FunFam" id="2.60.120.200:FF:000023">
    <property type="entry name" value="Galectin"/>
    <property type="match status" value="1"/>
</dbReference>
<keyword evidence="9" id="KW-0747">Spliceosome</keyword>